<comment type="subcellular location">
    <subcellularLocation>
        <location evidence="1">Cytoplasm</location>
    </subcellularLocation>
</comment>
<dbReference type="SUPFAM" id="SSF81296">
    <property type="entry name" value="E set domains"/>
    <property type="match status" value="1"/>
</dbReference>
<accession>A0A8H7ZAF7</accession>
<evidence type="ECO:0008006" key="6">
    <source>
        <dbReference type="Google" id="ProtNLM"/>
    </source>
</evidence>
<evidence type="ECO:0000256" key="3">
    <source>
        <dbReference type="ARBA" id="ARBA00022490"/>
    </source>
</evidence>
<keyword evidence="3" id="KW-0963">Cytoplasm</keyword>
<dbReference type="PANTHER" id="PTHR10980">
    <property type="entry name" value="RHO GDP-DISSOCIATION INHIBITOR"/>
    <property type="match status" value="1"/>
</dbReference>
<protein>
    <recommendedName>
        <fullName evidence="6">Rho GDP-dissociation inhibitor</fullName>
    </recommendedName>
</protein>
<keyword evidence="5" id="KW-1185">Reference proteome</keyword>
<dbReference type="OrthoDB" id="1683373at2759"/>
<gene>
    <name evidence="4" type="ORF">I9W82_003771</name>
</gene>
<dbReference type="PANTHER" id="PTHR10980:SF3">
    <property type="entry name" value="LD16419P"/>
    <property type="match status" value="1"/>
</dbReference>
<comment type="caution">
    <text evidence="4">The sequence shown here is derived from an EMBL/GenBank/DDBJ whole genome shotgun (WGS) entry which is preliminary data.</text>
</comment>
<dbReference type="AlphaFoldDB" id="A0A8H7ZAF7"/>
<dbReference type="GO" id="GO:0005094">
    <property type="term" value="F:Rho GDP-dissociation inhibitor activity"/>
    <property type="evidence" value="ECO:0007669"/>
    <property type="project" value="InterPro"/>
</dbReference>
<dbReference type="GO" id="GO:0005829">
    <property type="term" value="C:cytosol"/>
    <property type="evidence" value="ECO:0007669"/>
    <property type="project" value="TreeGrafter"/>
</dbReference>
<dbReference type="GeneID" id="93652400"/>
<reference evidence="4 5" key="1">
    <citation type="submission" date="2020-12" db="EMBL/GenBank/DDBJ databases">
        <title>Effect of drift, selection, and recombination on the evolution of hybrid genomes in Candida yeast pathogens.</title>
        <authorList>
            <person name="Mixao V."/>
            <person name="Ksiezopolska E."/>
            <person name="Saus E."/>
            <person name="Boekhout T."/>
            <person name="Gacser A."/>
            <person name="Gabaldon T."/>
        </authorList>
    </citation>
    <scope>NUCLEOTIDE SEQUENCE [LARGE SCALE GENOMIC DNA]</scope>
    <source>
        <strain evidence="4 5">BP57</strain>
    </source>
</reference>
<dbReference type="GO" id="GO:0016020">
    <property type="term" value="C:membrane"/>
    <property type="evidence" value="ECO:0007669"/>
    <property type="project" value="TreeGrafter"/>
</dbReference>
<dbReference type="InterPro" id="IPR014756">
    <property type="entry name" value="Ig_E-set"/>
</dbReference>
<evidence type="ECO:0000313" key="4">
    <source>
        <dbReference type="EMBL" id="KAG5418243.1"/>
    </source>
</evidence>
<evidence type="ECO:0000313" key="5">
    <source>
        <dbReference type="Proteomes" id="UP000669133"/>
    </source>
</evidence>
<dbReference type="RefSeq" id="XP_067547359.1">
    <property type="nucleotide sequence ID" value="XM_067692771.1"/>
</dbReference>
<evidence type="ECO:0000256" key="1">
    <source>
        <dbReference type="ARBA" id="ARBA00004496"/>
    </source>
</evidence>
<name>A0A8H7ZAF7_9ASCO</name>
<dbReference type="Proteomes" id="UP000669133">
    <property type="component" value="Unassembled WGS sequence"/>
</dbReference>
<dbReference type="EMBL" id="JAEOAQ010000005">
    <property type="protein sequence ID" value="KAG5418243.1"/>
    <property type="molecule type" value="Genomic_DNA"/>
</dbReference>
<comment type="similarity">
    <text evidence="2">Belongs to the Rho GDI family.</text>
</comment>
<sequence>MTIHQHPDFIPHQYIVHIKGQDEPLVTNVEGQKEVHSKIPGGVKFHQTVRFKVKNRKMENLRFVQVTKKAGITIKKIEVKLGTREPSETEIYEVETPEDETPGGWLTKGKYASATTYYEGDKELYTDDWTLELV</sequence>
<dbReference type="GO" id="GO:0007266">
    <property type="term" value="P:Rho protein signal transduction"/>
    <property type="evidence" value="ECO:0007669"/>
    <property type="project" value="InterPro"/>
</dbReference>
<dbReference type="InterPro" id="IPR024792">
    <property type="entry name" value="RhoGDI_dom_sf"/>
</dbReference>
<dbReference type="Pfam" id="PF02115">
    <property type="entry name" value="Rho_GDI"/>
    <property type="match status" value="1"/>
</dbReference>
<evidence type="ECO:0000256" key="2">
    <source>
        <dbReference type="ARBA" id="ARBA00009758"/>
    </source>
</evidence>
<organism evidence="4 5">
    <name type="scientific">Candida metapsilosis</name>
    <dbReference type="NCBI Taxonomy" id="273372"/>
    <lineage>
        <taxon>Eukaryota</taxon>
        <taxon>Fungi</taxon>
        <taxon>Dikarya</taxon>
        <taxon>Ascomycota</taxon>
        <taxon>Saccharomycotina</taxon>
        <taxon>Pichiomycetes</taxon>
        <taxon>Debaryomycetaceae</taxon>
        <taxon>Candida/Lodderomyces clade</taxon>
        <taxon>Candida</taxon>
    </lineage>
</organism>
<dbReference type="Gene3D" id="2.70.50.30">
    <property type="entry name" value="Coagulation Factor XIII, subunit A, domain 1"/>
    <property type="match status" value="1"/>
</dbReference>
<dbReference type="InterPro" id="IPR000406">
    <property type="entry name" value="Rho_GDI"/>
</dbReference>
<proteinExistence type="inferred from homology"/>